<organism evidence="5">
    <name type="scientific">Reclinomonas americana ATCC 50284</name>
    <dbReference type="NCBI Taxonomy" id="1295595"/>
    <lineage>
        <taxon>Eukaryota</taxon>
        <taxon>Discoba</taxon>
        <taxon>Jakobida</taxon>
        <taxon>Histionina</taxon>
        <taxon>Histionidae</taxon>
        <taxon>Reclinomonas</taxon>
    </lineage>
</organism>
<reference evidence="5" key="2">
    <citation type="journal article" date="2006" name="RNA">
        <title>Hybrid E. coli--Mitochondrial ribonuclease P RNAs are catalytically active.</title>
        <authorList>
            <person name="Seif E."/>
            <person name="Cadieux A."/>
            <person name="Lang B.F."/>
        </authorList>
    </citation>
    <scope>NUCLEOTIDE SEQUENCE</scope>
    <source>
        <strain evidence="5">ATCC 50284</strain>
    </source>
</reference>
<keyword evidence="4" id="KW-0812">Transmembrane</keyword>
<proteinExistence type="inferred from homology"/>
<dbReference type="Gene3D" id="3.30.420.80">
    <property type="entry name" value="Ribosomal protein S11"/>
    <property type="match status" value="1"/>
</dbReference>
<dbReference type="InterPro" id="IPR001971">
    <property type="entry name" value="Ribosomal_uS11"/>
</dbReference>
<dbReference type="SUPFAM" id="SSF53137">
    <property type="entry name" value="Translational machinery components"/>
    <property type="match status" value="1"/>
</dbReference>
<dbReference type="HAMAP" id="MF_01310">
    <property type="entry name" value="Ribosomal_uS11"/>
    <property type="match status" value="1"/>
</dbReference>
<dbReference type="EMBL" id="KC353358">
    <property type="protein sequence ID" value="AGH24415.1"/>
    <property type="molecule type" value="Genomic_DNA"/>
</dbReference>
<feature type="transmembrane region" description="Helical" evidence="4">
    <location>
        <begin position="132"/>
        <end position="159"/>
    </location>
</feature>
<gene>
    <name evidence="5" type="primary">rps11</name>
</gene>
<comment type="similarity">
    <text evidence="1">Belongs to the universal ribosomal protein uS11 family.</text>
</comment>
<evidence type="ECO:0000256" key="1">
    <source>
        <dbReference type="ARBA" id="ARBA00006194"/>
    </source>
</evidence>
<dbReference type="GO" id="GO:1990904">
    <property type="term" value="C:ribonucleoprotein complex"/>
    <property type="evidence" value="ECO:0007669"/>
    <property type="project" value="UniProtKB-KW"/>
</dbReference>
<evidence type="ECO:0000313" key="5">
    <source>
        <dbReference type="EMBL" id="AGH24415.1"/>
    </source>
</evidence>
<evidence type="ECO:0000256" key="2">
    <source>
        <dbReference type="ARBA" id="ARBA00022980"/>
    </source>
</evidence>
<reference evidence="5" key="3">
    <citation type="journal article" date="2013" name="Genome Biol. Evol.">
        <title>Strikingly bacteria-like and gene-rich mitochondrial genomes throughout jakobid protists.</title>
        <authorList>
            <person name="Burger G."/>
            <person name="Gray M.W."/>
            <person name="Forget L."/>
            <person name="Lang B.F."/>
        </authorList>
    </citation>
    <scope>NUCLEOTIDE SEQUENCE</scope>
    <source>
        <strain evidence="5">ATCC 50284</strain>
    </source>
</reference>
<dbReference type="NCBIfam" id="NF003698">
    <property type="entry name" value="PRK05309.1"/>
    <property type="match status" value="1"/>
</dbReference>
<dbReference type="PANTHER" id="PTHR11759">
    <property type="entry name" value="40S RIBOSOMAL PROTEIN S14/30S RIBOSOMAL PROTEIN S11"/>
    <property type="match status" value="1"/>
</dbReference>
<dbReference type="GO" id="GO:0003735">
    <property type="term" value="F:structural constituent of ribosome"/>
    <property type="evidence" value="ECO:0007669"/>
    <property type="project" value="InterPro"/>
</dbReference>
<protein>
    <submittedName>
        <fullName evidence="5">Ribosomal protein S11</fullName>
    </submittedName>
</protein>
<keyword evidence="3" id="KW-0687">Ribonucleoprotein</keyword>
<keyword evidence="2 5" id="KW-0689">Ribosomal protein</keyword>
<dbReference type="AlphaFoldDB" id="M4QE79"/>
<dbReference type="Pfam" id="PF00411">
    <property type="entry name" value="Ribosomal_S11"/>
    <property type="match status" value="1"/>
</dbReference>
<accession>M4QE79</accession>
<keyword evidence="4" id="KW-1133">Transmembrane helix</keyword>
<dbReference type="GO" id="GO:0005840">
    <property type="term" value="C:ribosome"/>
    <property type="evidence" value="ECO:0007669"/>
    <property type="project" value="UniProtKB-KW"/>
</dbReference>
<keyword evidence="5" id="KW-0496">Mitochondrion</keyword>
<evidence type="ECO:0000256" key="3">
    <source>
        <dbReference type="ARBA" id="ARBA00023274"/>
    </source>
</evidence>
<keyword evidence="4" id="KW-0472">Membrane</keyword>
<geneLocation type="mitochondrion" evidence="5"/>
<reference evidence="5" key="1">
    <citation type="journal article" date="2004" name="RNA">
        <title>Mitochondrial 3' tRNA editing in the jakobid Seculamonas ecuadoriensis: a novel mechanism and implications for tRNA processing.</title>
        <authorList>
            <person name="Leigh J."/>
            <person name="Lang B.F."/>
        </authorList>
    </citation>
    <scope>NUCLEOTIDE SEQUENCE</scope>
    <source>
        <strain evidence="5">ATCC 50284</strain>
    </source>
</reference>
<evidence type="ECO:0000256" key="4">
    <source>
        <dbReference type="SAM" id="Phobius"/>
    </source>
</evidence>
<name>M4QE79_RECAM</name>
<dbReference type="GO" id="GO:0006412">
    <property type="term" value="P:translation"/>
    <property type="evidence" value="ECO:0007669"/>
    <property type="project" value="InterPro"/>
</dbReference>
<dbReference type="InterPro" id="IPR036967">
    <property type="entry name" value="Ribosomal_uS11_sf"/>
</dbReference>
<sequence length="170" mass="18941">MIKELKKDNKKDINNLFYGHVHVKASFTNTIVTITDTMGNTISWASSGSSGFKGARRSTSYAAQAAAENAGKKAVEHGIRSVKLITRGLGPGRLSCTKGLLSAGLKISLVGDLTPIPHNGCRAKKKKKSIEYILEVCIINSFKVYFIVFIKWNFFIWYIKHLLFVLKYKI</sequence>